<dbReference type="EMBL" id="AP031322">
    <property type="protein sequence ID" value="BFH73922.1"/>
    <property type="molecule type" value="Genomic_DNA"/>
</dbReference>
<dbReference type="PROSITE" id="PS50910">
    <property type="entry name" value="HEPN"/>
    <property type="match status" value="1"/>
</dbReference>
<gene>
    <name evidence="2" type="ORF">SJAV_18660</name>
</gene>
<name>A0AAT9GSN2_9CREN</name>
<dbReference type="Pfam" id="PF05168">
    <property type="entry name" value="HEPN"/>
    <property type="match status" value="1"/>
</dbReference>
<dbReference type="KEGG" id="sjv:SJAV_18660"/>
<organism evidence="2">
    <name type="scientific">Sulfurisphaera javensis</name>
    <dbReference type="NCBI Taxonomy" id="2049879"/>
    <lineage>
        <taxon>Archaea</taxon>
        <taxon>Thermoproteota</taxon>
        <taxon>Thermoprotei</taxon>
        <taxon>Sulfolobales</taxon>
        <taxon>Sulfolobaceae</taxon>
        <taxon>Sulfurisphaera</taxon>
    </lineage>
</organism>
<dbReference type="InterPro" id="IPR007842">
    <property type="entry name" value="HEPN_dom"/>
</dbReference>
<evidence type="ECO:0000313" key="2">
    <source>
        <dbReference type="EMBL" id="BFH73922.1"/>
    </source>
</evidence>
<reference evidence="2" key="1">
    <citation type="submission" date="2024-03" db="EMBL/GenBank/DDBJ databases">
        <title>Complete genome sequence of Sulfurisphaera javensis strain KD-1.</title>
        <authorList>
            <person name="Sakai H."/>
            <person name="Nur N."/>
            <person name="Suwanto A."/>
            <person name="Kurosawa N."/>
        </authorList>
    </citation>
    <scope>NUCLEOTIDE SEQUENCE</scope>
    <source>
        <strain evidence="2">KD-1</strain>
    </source>
</reference>
<feature type="domain" description="HEPN" evidence="1">
    <location>
        <begin position="1"/>
        <end position="58"/>
    </location>
</feature>
<evidence type="ECO:0000259" key="1">
    <source>
        <dbReference type="PROSITE" id="PS50910"/>
    </source>
</evidence>
<protein>
    <recommendedName>
        <fullName evidence="1">HEPN domain-containing protein</fullName>
    </recommendedName>
</protein>
<proteinExistence type="predicted"/>
<accession>A0AAT9GSN2</accession>
<dbReference type="SUPFAM" id="SSF81593">
    <property type="entry name" value="Nucleotidyltransferase substrate binding subunit/domain"/>
    <property type="match status" value="1"/>
</dbReference>
<sequence>MEELEKEEVNVPQNIKEDAMTLSPHFIISKYPDAANGIPARQYTKSMAEDLYKRAKEVIEWVKGNLH</sequence>
<dbReference type="Gene3D" id="1.20.120.330">
    <property type="entry name" value="Nucleotidyltransferases domain 2"/>
    <property type="match status" value="1"/>
</dbReference>
<dbReference type="AlphaFoldDB" id="A0AAT9GSN2"/>